<evidence type="ECO:0000313" key="2">
    <source>
        <dbReference type="EMBL" id="DAD55482.1"/>
    </source>
</evidence>
<accession>A0A8D9UH70</accession>
<reference evidence="2" key="1">
    <citation type="journal article" date="2021" name="Proc. Natl. Acad. Sci. U.S.A.">
        <title>A Catalog of Tens of Thousands of Viruses from Human Metagenomes Reveals Hidden Associations with Chronic Diseases.</title>
        <authorList>
            <person name="Tisza M.J."/>
            <person name="Buck C.B."/>
        </authorList>
    </citation>
    <scope>NUCLEOTIDE SEQUENCE</scope>
    <source>
        <strain evidence="2">Ctjz83</strain>
    </source>
</reference>
<proteinExistence type="predicted"/>
<protein>
    <submittedName>
        <fullName evidence="2">Uncharacterized protein</fullName>
    </submittedName>
</protein>
<organism evidence="2">
    <name type="scientific">Myoviridae sp. ctjz83</name>
    <dbReference type="NCBI Taxonomy" id="2826083"/>
    <lineage>
        <taxon>Viruses</taxon>
        <taxon>Duplodnaviria</taxon>
        <taxon>Heunggongvirae</taxon>
        <taxon>Uroviricota</taxon>
        <taxon>Caudoviricetes</taxon>
    </lineage>
</organism>
<sequence length="257" mass="27524">MALRKNTTLVNDGGSSNTIKNTGTVKPIGYDVARAAAAAGSEVNKPGWGAVDAAIKGGALASAKANLAGVSPKISSTVTDTSERDAYLESLKAQLDAQTAAYDQLLAYNRQMYEAQQKQAAQQREDNARRAYIAKEMALKNLPGQLAREGINGGLAESSYVRLNNRYNSSLADADNAYSDAVNQAYLDMIQANREPQSGKLNAQASYSAGLAKAPKPKTKTTKKDNPNYDAAWQDSYNMLRRAGYSDAMADSLLKLK</sequence>
<feature type="region of interest" description="Disordered" evidence="1">
    <location>
        <begin position="1"/>
        <end position="21"/>
    </location>
</feature>
<dbReference type="EMBL" id="BK014725">
    <property type="protein sequence ID" value="DAD55482.1"/>
    <property type="molecule type" value="Genomic_DNA"/>
</dbReference>
<name>A0A8D9UH70_9CAUD</name>
<evidence type="ECO:0000256" key="1">
    <source>
        <dbReference type="SAM" id="MobiDB-lite"/>
    </source>
</evidence>
<feature type="region of interest" description="Disordered" evidence="1">
    <location>
        <begin position="209"/>
        <end position="230"/>
    </location>
</feature>